<organism evidence="2">
    <name type="scientific">Oryza nivara</name>
    <name type="common">Indian wild rice</name>
    <name type="synonym">Oryza sativa f. spontanea</name>
    <dbReference type="NCBI Taxonomy" id="4536"/>
    <lineage>
        <taxon>Eukaryota</taxon>
        <taxon>Viridiplantae</taxon>
        <taxon>Streptophyta</taxon>
        <taxon>Embryophyta</taxon>
        <taxon>Tracheophyta</taxon>
        <taxon>Spermatophyta</taxon>
        <taxon>Magnoliopsida</taxon>
        <taxon>Liliopsida</taxon>
        <taxon>Poales</taxon>
        <taxon>Poaceae</taxon>
        <taxon>BOP clade</taxon>
        <taxon>Oryzoideae</taxon>
        <taxon>Oryzeae</taxon>
        <taxon>Oryzinae</taxon>
        <taxon>Oryza</taxon>
    </lineage>
</organism>
<evidence type="ECO:0000313" key="3">
    <source>
        <dbReference type="Proteomes" id="UP000006591"/>
    </source>
</evidence>
<reference evidence="2" key="2">
    <citation type="submission" date="2018-04" db="EMBL/GenBank/DDBJ databases">
        <title>OnivRS2 (Oryza nivara Reference Sequence Version 2).</title>
        <authorList>
            <person name="Zhang J."/>
            <person name="Kudrna D."/>
            <person name="Lee S."/>
            <person name="Talag J."/>
            <person name="Rajasekar S."/>
            <person name="Welchert J."/>
            <person name="Hsing Y.-I."/>
            <person name="Wing R.A."/>
        </authorList>
    </citation>
    <scope>NUCLEOTIDE SEQUENCE [LARGE SCALE GENOMIC DNA]</scope>
    <source>
        <strain evidence="2">SL10</strain>
    </source>
</reference>
<keyword evidence="3" id="KW-1185">Reference proteome</keyword>
<reference evidence="2" key="1">
    <citation type="submission" date="2015-04" db="UniProtKB">
        <authorList>
            <consortium name="EnsemblPlants"/>
        </authorList>
    </citation>
    <scope>IDENTIFICATION</scope>
    <source>
        <strain evidence="2">SL10</strain>
    </source>
</reference>
<proteinExistence type="predicted"/>
<dbReference type="Proteomes" id="UP000006591">
    <property type="component" value="Chromosome 12"/>
</dbReference>
<evidence type="ECO:0000256" key="1">
    <source>
        <dbReference type="SAM" id="MobiDB-lite"/>
    </source>
</evidence>
<name>A0A0E0JCJ7_ORYNI</name>
<protein>
    <submittedName>
        <fullName evidence="2">Uncharacterized protein</fullName>
    </submittedName>
</protein>
<dbReference type="Gramene" id="ONIVA12G17940.1">
    <property type="protein sequence ID" value="ONIVA12G17940.1"/>
    <property type="gene ID" value="ONIVA12G17940"/>
</dbReference>
<dbReference type="EnsemblPlants" id="ONIVA12G17940.1">
    <property type="protein sequence ID" value="ONIVA12G17940.1"/>
    <property type="gene ID" value="ONIVA12G17940"/>
</dbReference>
<sequence length="139" mass="15563">MYGLDTHGQNPTCTSSLHQHQLRSSDLAASPASRQDIKPTLHQLLFCHLCKNKKSLGVAAVVQGIDVIHAVAIRLGDSAALVLQFVDQGAAEYAVEHTLHKMRGRHRGGRLKMKLDVKKMDFDERTMWKMDFDDRVSIT</sequence>
<dbReference type="AlphaFoldDB" id="A0A0E0JCJ7"/>
<feature type="region of interest" description="Disordered" evidence="1">
    <location>
        <begin position="1"/>
        <end position="33"/>
    </location>
</feature>
<evidence type="ECO:0000313" key="2">
    <source>
        <dbReference type="EnsemblPlants" id="ONIVA12G17940.1"/>
    </source>
</evidence>
<accession>A0A0E0JCJ7</accession>
<feature type="compositionally biased region" description="Polar residues" evidence="1">
    <location>
        <begin position="7"/>
        <end position="24"/>
    </location>
</feature>
<dbReference type="HOGENOM" id="CLU_1848314_0_0_1"/>